<sequence length="130" mass="14386">MVRIFVLIVSSQNTRDILRAFELIETDMQIKTLISHDELERRVKSAQEISAKLEQLPDVVKSVFDECRSKLDAAMKQFINTTTIHDGNGLNLLCRVIANPGEVGGSANCKSMSRPPVMVKLPAYGGIANQ</sequence>
<dbReference type="EMBL" id="UYYB01015305">
    <property type="protein sequence ID" value="VDM70257.1"/>
    <property type="molecule type" value="Genomic_DNA"/>
</dbReference>
<gene>
    <name evidence="1" type="ORF">SVUK_LOCUS5255</name>
</gene>
<dbReference type="AlphaFoldDB" id="A0A3P7J1B7"/>
<proteinExistence type="predicted"/>
<reference evidence="1 2" key="1">
    <citation type="submission" date="2018-11" db="EMBL/GenBank/DDBJ databases">
        <authorList>
            <consortium name="Pathogen Informatics"/>
        </authorList>
    </citation>
    <scope>NUCLEOTIDE SEQUENCE [LARGE SCALE GENOMIC DNA]</scope>
</reference>
<accession>A0A3P7J1B7</accession>
<protein>
    <submittedName>
        <fullName evidence="1">Uncharacterized protein</fullName>
    </submittedName>
</protein>
<keyword evidence="2" id="KW-1185">Reference proteome</keyword>
<organism evidence="1 2">
    <name type="scientific">Strongylus vulgaris</name>
    <name type="common">Blood worm</name>
    <dbReference type="NCBI Taxonomy" id="40348"/>
    <lineage>
        <taxon>Eukaryota</taxon>
        <taxon>Metazoa</taxon>
        <taxon>Ecdysozoa</taxon>
        <taxon>Nematoda</taxon>
        <taxon>Chromadorea</taxon>
        <taxon>Rhabditida</taxon>
        <taxon>Rhabditina</taxon>
        <taxon>Rhabditomorpha</taxon>
        <taxon>Strongyloidea</taxon>
        <taxon>Strongylidae</taxon>
        <taxon>Strongylus</taxon>
    </lineage>
</organism>
<evidence type="ECO:0000313" key="2">
    <source>
        <dbReference type="Proteomes" id="UP000270094"/>
    </source>
</evidence>
<name>A0A3P7J1B7_STRVU</name>
<dbReference type="Proteomes" id="UP000270094">
    <property type="component" value="Unassembled WGS sequence"/>
</dbReference>
<evidence type="ECO:0000313" key="1">
    <source>
        <dbReference type="EMBL" id="VDM70257.1"/>
    </source>
</evidence>